<evidence type="ECO:0000313" key="2">
    <source>
        <dbReference type="Proteomes" id="UP000594638"/>
    </source>
</evidence>
<keyword evidence="2" id="KW-1185">Reference proteome</keyword>
<dbReference type="EMBL" id="CACTIH010009418">
    <property type="protein sequence ID" value="CAA3031086.1"/>
    <property type="molecule type" value="Genomic_DNA"/>
</dbReference>
<name>A0A8S0VID0_OLEEU</name>
<evidence type="ECO:0000313" key="1">
    <source>
        <dbReference type="EMBL" id="CAA3031086.1"/>
    </source>
</evidence>
<comment type="caution">
    <text evidence="1">The sequence shown here is derived from an EMBL/GenBank/DDBJ whole genome shotgun (WGS) entry which is preliminary data.</text>
</comment>
<dbReference type="PANTHER" id="PTHR48040">
    <property type="entry name" value="PLEIOTROPIC DRUG RESISTANCE PROTEIN 1-LIKE ISOFORM X1"/>
    <property type="match status" value="1"/>
</dbReference>
<dbReference type="SUPFAM" id="SSF52540">
    <property type="entry name" value="P-loop containing nucleoside triphosphate hydrolases"/>
    <property type="match status" value="1"/>
</dbReference>
<proteinExistence type="predicted"/>
<dbReference type="Gene3D" id="3.40.50.300">
    <property type="entry name" value="P-loop containing nucleotide triphosphate hydrolases"/>
    <property type="match status" value="1"/>
</dbReference>
<reference evidence="1 2" key="1">
    <citation type="submission" date="2019-12" db="EMBL/GenBank/DDBJ databases">
        <authorList>
            <person name="Alioto T."/>
            <person name="Alioto T."/>
            <person name="Gomez Garrido J."/>
        </authorList>
    </citation>
    <scope>NUCLEOTIDE SEQUENCE [LARGE SCALE GENOMIC DNA]</scope>
</reference>
<dbReference type="OrthoDB" id="1695405at2759"/>
<protein>
    <submittedName>
        <fullName evidence="1">ABC transporter G family member 32-like</fullName>
    </submittedName>
</protein>
<gene>
    <name evidence="1" type="ORF">OLEA9_A038052</name>
</gene>
<accession>A0A8S0VID0</accession>
<sequence>MFSAWLHLASDMDLETQKAFVGEVMELVELVPLSGALVGLPGVDGLSTLQGKRLTIAAELVASPSIVLMDESTSRLDARSVAIVMRTVRNIEFAAMLLL</sequence>
<organism evidence="1 2">
    <name type="scientific">Olea europaea subsp. europaea</name>
    <dbReference type="NCBI Taxonomy" id="158383"/>
    <lineage>
        <taxon>Eukaryota</taxon>
        <taxon>Viridiplantae</taxon>
        <taxon>Streptophyta</taxon>
        <taxon>Embryophyta</taxon>
        <taxon>Tracheophyta</taxon>
        <taxon>Spermatophyta</taxon>
        <taxon>Magnoliopsida</taxon>
        <taxon>eudicotyledons</taxon>
        <taxon>Gunneridae</taxon>
        <taxon>Pentapetalae</taxon>
        <taxon>asterids</taxon>
        <taxon>lamiids</taxon>
        <taxon>Lamiales</taxon>
        <taxon>Oleaceae</taxon>
        <taxon>Oleeae</taxon>
        <taxon>Olea</taxon>
    </lineage>
</organism>
<dbReference type="InterPro" id="IPR027417">
    <property type="entry name" value="P-loop_NTPase"/>
</dbReference>
<dbReference type="PANTHER" id="PTHR48040:SF12">
    <property type="entry name" value="ABC TRANSPORTER G FAMILY MEMBER 32-LIKE ISOFORM X1"/>
    <property type="match status" value="1"/>
</dbReference>
<dbReference type="Gramene" id="OE9A038052T1">
    <property type="protein sequence ID" value="OE9A038052C1"/>
    <property type="gene ID" value="OE9A038052"/>
</dbReference>
<dbReference type="Proteomes" id="UP000594638">
    <property type="component" value="Unassembled WGS sequence"/>
</dbReference>
<dbReference type="AlphaFoldDB" id="A0A8S0VID0"/>